<dbReference type="GO" id="GO:0005886">
    <property type="term" value="C:plasma membrane"/>
    <property type="evidence" value="ECO:0007669"/>
    <property type="project" value="UniProtKB-SubCell"/>
</dbReference>
<evidence type="ECO:0000256" key="3">
    <source>
        <dbReference type="ARBA" id="ARBA00022989"/>
    </source>
</evidence>
<dbReference type="InterPro" id="IPR019691">
    <property type="entry name" value="DUF2585"/>
</dbReference>
<feature type="transmembrane region" description="Helical" evidence="5">
    <location>
        <begin position="147"/>
        <end position="167"/>
    </location>
</feature>
<comment type="caution">
    <text evidence="6">The sequence shown here is derived from an EMBL/GenBank/DDBJ whole genome shotgun (WGS) entry which is preliminary data.</text>
</comment>
<proteinExistence type="inferred from homology"/>
<gene>
    <name evidence="6" type="ORF">FHS49_003613</name>
</gene>
<keyword evidence="1 5" id="KW-1003">Cell membrane</keyword>
<dbReference type="Pfam" id="PF10755">
    <property type="entry name" value="DUF2585"/>
    <property type="match status" value="1"/>
</dbReference>
<evidence type="ECO:0000313" key="7">
    <source>
        <dbReference type="Proteomes" id="UP000549617"/>
    </source>
</evidence>
<keyword evidence="4 5" id="KW-0472">Membrane</keyword>
<dbReference type="HAMAP" id="MF_01514">
    <property type="entry name" value="UPF0314"/>
    <property type="match status" value="1"/>
</dbReference>
<evidence type="ECO:0000256" key="2">
    <source>
        <dbReference type="ARBA" id="ARBA00022692"/>
    </source>
</evidence>
<dbReference type="AlphaFoldDB" id="A0A7W9ALA5"/>
<evidence type="ECO:0000256" key="5">
    <source>
        <dbReference type="HAMAP-Rule" id="MF_01514"/>
    </source>
</evidence>
<keyword evidence="3 5" id="KW-1133">Transmembrane helix</keyword>
<name>A0A7W9ALA5_9SPHN</name>
<feature type="transmembrane region" description="Helical" evidence="5">
    <location>
        <begin position="12"/>
        <end position="32"/>
    </location>
</feature>
<evidence type="ECO:0000256" key="1">
    <source>
        <dbReference type="ARBA" id="ARBA00022475"/>
    </source>
</evidence>
<dbReference type="RefSeq" id="WP_221240577.1">
    <property type="nucleotide sequence ID" value="NZ_JACIJC010000006.1"/>
</dbReference>
<comment type="subcellular location">
    <subcellularLocation>
        <location evidence="5">Cell membrane</location>
        <topology evidence="5">Multi-pass membrane protein</topology>
    </subcellularLocation>
</comment>
<dbReference type="NCBIfam" id="NF002099">
    <property type="entry name" value="PRK00944.1"/>
    <property type="match status" value="1"/>
</dbReference>
<dbReference type="EMBL" id="JACIJC010000006">
    <property type="protein sequence ID" value="MBB5687571.1"/>
    <property type="molecule type" value="Genomic_DNA"/>
</dbReference>
<sequence length="192" mass="21137">MATKPSIGDIGARHWAVVAAILIGMAMFLLWMGRNPICTCGTVELWHAALDSGNSQHIADWYTPSHIIHGFLFYGAGWLLLRRRPPGERLILAVSIEAAWEMLENSPIIINRYRDATIALGYTGDSIINSVADVAWMALGFAFARRVPVWVTVAVAIGFELLALAVIRDNLTLNVLMLAWPIEAIKLWQSGG</sequence>
<protein>
    <recommendedName>
        <fullName evidence="5">UPF0314 protein FHS49_003613</fullName>
    </recommendedName>
</protein>
<keyword evidence="2 5" id="KW-0812">Transmembrane</keyword>
<evidence type="ECO:0000313" key="6">
    <source>
        <dbReference type="EMBL" id="MBB5687571.1"/>
    </source>
</evidence>
<dbReference type="Proteomes" id="UP000549617">
    <property type="component" value="Unassembled WGS sequence"/>
</dbReference>
<accession>A0A7W9ALA5</accession>
<keyword evidence="7" id="KW-1185">Reference proteome</keyword>
<comment type="similarity">
    <text evidence="5">Belongs to the UPF0314 family.</text>
</comment>
<evidence type="ECO:0000256" key="4">
    <source>
        <dbReference type="ARBA" id="ARBA00023136"/>
    </source>
</evidence>
<organism evidence="6 7">
    <name type="scientific">Sphingobium boeckii</name>
    <dbReference type="NCBI Taxonomy" id="1082345"/>
    <lineage>
        <taxon>Bacteria</taxon>
        <taxon>Pseudomonadati</taxon>
        <taxon>Pseudomonadota</taxon>
        <taxon>Alphaproteobacteria</taxon>
        <taxon>Sphingomonadales</taxon>
        <taxon>Sphingomonadaceae</taxon>
        <taxon>Sphingobium</taxon>
    </lineage>
</organism>
<reference evidence="6 7" key="1">
    <citation type="submission" date="2020-08" db="EMBL/GenBank/DDBJ databases">
        <title>Genomic Encyclopedia of Type Strains, Phase IV (KMG-IV): sequencing the most valuable type-strain genomes for metagenomic binning, comparative biology and taxonomic classification.</title>
        <authorList>
            <person name="Goeker M."/>
        </authorList>
    </citation>
    <scope>NUCLEOTIDE SEQUENCE [LARGE SCALE GENOMIC DNA]</scope>
    <source>
        <strain evidence="6 7">DSM 25079</strain>
    </source>
</reference>